<evidence type="ECO:0000313" key="3">
    <source>
        <dbReference type="Proteomes" id="UP001610446"/>
    </source>
</evidence>
<feature type="region of interest" description="Disordered" evidence="1">
    <location>
        <begin position="1"/>
        <end position="21"/>
    </location>
</feature>
<gene>
    <name evidence="2" type="ORF">BJY01DRAFT_221669</name>
</gene>
<dbReference type="Proteomes" id="UP001610446">
    <property type="component" value="Unassembled WGS sequence"/>
</dbReference>
<dbReference type="EMBL" id="JBFXLU010000174">
    <property type="protein sequence ID" value="KAL2836663.1"/>
    <property type="molecule type" value="Genomic_DNA"/>
</dbReference>
<evidence type="ECO:0000313" key="2">
    <source>
        <dbReference type="EMBL" id="KAL2836663.1"/>
    </source>
</evidence>
<organism evidence="2 3">
    <name type="scientific">Aspergillus pseudoustus</name>
    <dbReference type="NCBI Taxonomy" id="1810923"/>
    <lineage>
        <taxon>Eukaryota</taxon>
        <taxon>Fungi</taxon>
        <taxon>Dikarya</taxon>
        <taxon>Ascomycota</taxon>
        <taxon>Pezizomycotina</taxon>
        <taxon>Eurotiomycetes</taxon>
        <taxon>Eurotiomycetidae</taxon>
        <taxon>Eurotiales</taxon>
        <taxon>Aspergillaceae</taxon>
        <taxon>Aspergillus</taxon>
        <taxon>Aspergillus subgen. Nidulantes</taxon>
    </lineage>
</organism>
<name>A0ABR4J9C9_9EURO</name>
<sequence>MLRTRSGAETGLCSDDGLKGSKATSTFYGGAMHVTGSLLPMPISADLPCCRYALAVATGFLYTKSENQGSRIRLDAG</sequence>
<keyword evidence="3" id="KW-1185">Reference proteome</keyword>
<accession>A0ABR4J9C9</accession>
<proteinExistence type="predicted"/>
<protein>
    <submittedName>
        <fullName evidence="2">Uncharacterized protein</fullName>
    </submittedName>
</protein>
<comment type="caution">
    <text evidence="2">The sequence shown here is derived from an EMBL/GenBank/DDBJ whole genome shotgun (WGS) entry which is preliminary data.</text>
</comment>
<evidence type="ECO:0000256" key="1">
    <source>
        <dbReference type="SAM" id="MobiDB-lite"/>
    </source>
</evidence>
<reference evidence="2 3" key="1">
    <citation type="submission" date="2024-07" db="EMBL/GenBank/DDBJ databases">
        <title>Section-level genome sequencing and comparative genomics of Aspergillus sections Usti and Cavernicolus.</title>
        <authorList>
            <consortium name="Lawrence Berkeley National Laboratory"/>
            <person name="Nybo J.L."/>
            <person name="Vesth T.C."/>
            <person name="Theobald S."/>
            <person name="Frisvad J.C."/>
            <person name="Larsen T.O."/>
            <person name="Kjaerboelling I."/>
            <person name="Rothschild-Mancinelli K."/>
            <person name="Lyhne E.K."/>
            <person name="Kogle M.E."/>
            <person name="Barry K."/>
            <person name="Clum A."/>
            <person name="Na H."/>
            <person name="Ledsgaard L."/>
            <person name="Lin J."/>
            <person name="Lipzen A."/>
            <person name="Kuo A."/>
            <person name="Riley R."/>
            <person name="Mondo S."/>
            <person name="Labutti K."/>
            <person name="Haridas S."/>
            <person name="Pangalinan J."/>
            <person name="Salamov A.A."/>
            <person name="Simmons B.A."/>
            <person name="Magnuson J.K."/>
            <person name="Chen J."/>
            <person name="Drula E."/>
            <person name="Henrissat B."/>
            <person name="Wiebenga A."/>
            <person name="Lubbers R.J."/>
            <person name="Gomes A.C."/>
            <person name="Makela M.R."/>
            <person name="Stajich J."/>
            <person name="Grigoriev I.V."/>
            <person name="Mortensen U.H."/>
            <person name="De Vries R.P."/>
            <person name="Baker S.E."/>
            <person name="Andersen M.R."/>
        </authorList>
    </citation>
    <scope>NUCLEOTIDE SEQUENCE [LARGE SCALE GENOMIC DNA]</scope>
    <source>
        <strain evidence="2 3">CBS 123904</strain>
    </source>
</reference>